<evidence type="ECO:0000313" key="1">
    <source>
        <dbReference type="EMBL" id="MFC7613554.1"/>
    </source>
</evidence>
<comment type="caution">
    <text evidence="1">The sequence shown here is derived from an EMBL/GenBank/DDBJ whole genome shotgun (WGS) entry which is preliminary data.</text>
</comment>
<organism evidence="1 2">
    <name type="scientific">Actinokineospora soli</name>
    <dbReference type="NCBI Taxonomy" id="1048753"/>
    <lineage>
        <taxon>Bacteria</taxon>
        <taxon>Bacillati</taxon>
        <taxon>Actinomycetota</taxon>
        <taxon>Actinomycetes</taxon>
        <taxon>Pseudonocardiales</taxon>
        <taxon>Pseudonocardiaceae</taxon>
        <taxon>Actinokineospora</taxon>
    </lineage>
</organism>
<proteinExistence type="predicted"/>
<dbReference type="EMBL" id="JBHTEY010000004">
    <property type="protein sequence ID" value="MFC7613554.1"/>
    <property type="molecule type" value="Genomic_DNA"/>
</dbReference>
<protein>
    <submittedName>
        <fullName evidence="1">Uncharacterized protein</fullName>
    </submittedName>
</protein>
<dbReference type="Proteomes" id="UP001596512">
    <property type="component" value="Unassembled WGS sequence"/>
</dbReference>
<name>A0ABW2TIQ2_9PSEU</name>
<reference evidence="2" key="1">
    <citation type="journal article" date="2019" name="Int. J. Syst. Evol. Microbiol.">
        <title>The Global Catalogue of Microorganisms (GCM) 10K type strain sequencing project: providing services to taxonomists for standard genome sequencing and annotation.</title>
        <authorList>
            <consortium name="The Broad Institute Genomics Platform"/>
            <consortium name="The Broad Institute Genome Sequencing Center for Infectious Disease"/>
            <person name="Wu L."/>
            <person name="Ma J."/>
        </authorList>
    </citation>
    <scope>NUCLEOTIDE SEQUENCE [LARGE SCALE GENOMIC DNA]</scope>
    <source>
        <strain evidence="2">JCM 17695</strain>
    </source>
</reference>
<sequence>MARPYPTGSGVGLLASDALLSTPDGALVDVGAARGTIRWVDRGSDAAGVPLGTGTQLLGAHRAAAEPATAVVVPEQALVQSNRRARVDGRGVLPDCGSATAPRAA</sequence>
<keyword evidence="2" id="KW-1185">Reference proteome</keyword>
<gene>
    <name evidence="1" type="ORF">ACFQV2_07985</name>
</gene>
<accession>A0ABW2TIQ2</accession>
<evidence type="ECO:0000313" key="2">
    <source>
        <dbReference type="Proteomes" id="UP001596512"/>
    </source>
</evidence>